<accession>A0AAW0EKD4</accession>
<evidence type="ECO:0000313" key="2">
    <source>
        <dbReference type="Proteomes" id="UP001430356"/>
    </source>
</evidence>
<dbReference type="AlphaFoldDB" id="A0AAW0EKD4"/>
<proteinExistence type="predicted"/>
<dbReference type="SUPFAM" id="SSF54928">
    <property type="entry name" value="RNA-binding domain, RBD"/>
    <property type="match status" value="1"/>
</dbReference>
<dbReference type="EMBL" id="JAECZO010000038">
    <property type="protein sequence ID" value="KAK7194530.1"/>
    <property type="molecule type" value="Genomic_DNA"/>
</dbReference>
<reference evidence="1 2" key="1">
    <citation type="journal article" date="2021" name="MBio">
        <title>A New Model Trypanosomatid, Novymonas esmeraldas: Genomic Perception of Its 'Candidatus Pandoraea novymonadis' Endosymbiont.</title>
        <authorList>
            <person name="Zakharova A."/>
            <person name="Saura A."/>
            <person name="Butenko A."/>
            <person name="Podesvova L."/>
            <person name="Warmusova S."/>
            <person name="Kostygov A.Y."/>
            <person name="Nenarokova A."/>
            <person name="Lukes J."/>
            <person name="Opperdoes F.R."/>
            <person name="Yurchenko V."/>
        </authorList>
    </citation>
    <scope>NUCLEOTIDE SEQUENCE [LARGE SCALE GENOMIC DNA]</scope>
    <source>
        <strain evidence="1 2">E262AT.01</strain>
    </source>
</reference>
<dbReference type="Proteomes" id="UP001430356">
    <property type="component" value="Unassembled WGS sequence"/>
</dbReference>
<dbReference type="InterPro" id="IPR035979">
    <property type="entry name" value="RBD_domain_sf"/>
</dbReference>
<evidence type="ECO:0000313" key="1">
    <source>
        <dbReference type="EMBL" id="KAK7194530.1"/>
    </source>
</evidence>
<name>A0AAW0EKD4_9TRYP</name>
<gene>
    <name evidence="1" type="ORF">NESM_000370200</name>
</gene>
<sequence length="242" mass="25623">MAARLVDPTHASVAGLTPTVLIISGFPWYTSELAVQRYLTEVYPAATPVTTRLYTNPTNGASRGHCFVEYHLPPPQHHTASSSSSPATGRGLAHTTTAAVNGGDTVSMVGSPAAQGGDTAAAAAAADAVLLPPVLREVKRCVEEQPYECLYLKASAYVLTSQRWSRAGRLPELPTDPPAARWRGRAGVLVGYGDEGFAVRGGRELGLPNTVTVEGQARLERLRKRLRAASAPRRTAGHTSSE</sequence>
<comment type="caution">
    <text evidence="1">The sequence shown here is derived from an EMBL/GenBank/DDBJ whole genome shotgun (WGS) entry which is preliminary data.</text>
</comment>
<keyword evidence="2" id="KW-1185">Reference proteome</keyword>
<protein>
    <submittedName>
        <fullName evidence="1">Uncharacterized protein</fullName>
    </submittedName>
</protein>
<dbReference type="GO" id="GO:0003676">
    <property type="term" value="F:nucleic acid binding"/>
    <property type="evidence" value="ECO:0007669"/>
    <property type="project" value="InterPro"/>
</dbReference>
<organism evidence="1 2">
    <name type="scientific">Novymonas esmeraldas</name>
    <dbReference type="NCBI Taxonomy" id="1808958"/>
    <lineage>
        <taxon>Eukaryota</taxon>
        <taxon>Discoba</taxon>
        <taxon>Euglenozoa</taxon>
        <taxon>Kinetoplastea</taxon>
        <taxon>Metakinetoplastina</taxon>
        <taxon>Trypanosomatida</taxon>
        <taxon>Trypanosomatidae</taxon>
        <taxon>Novymonas</taxon>
    </lineage>
</organism>